<dbReference type="OrthoDB" id="9814708at2"/>
<name>A0A5P9NIK1_9GAMM</name>
<sequence>MKVIKLAAVALTLVLAACAQEQDSTTAANEVASRDLQPADAQLAEIYNRSCRSCHTVAATGSPLTGDTAAWQPRMGKGMNTLLDSVVNGFGGMPPFGLCMDCGAEEFEALILFMAGEQK</sequence>
<evidence type="ECO:0000256" key="5">
    <source>
        <dbReference type="ARBA" id="ARBA00023004"/>
    </source>
</evidence>
<dbReference type="PRINTS" id="PR00607">
    <property type="entry name" value="CYTCHROMECIE"/>
</dbReference>
<dbReference type="GO" id="GO:0009055">
    <property type="term" value="F:electron transfer activity"/>
    <property type="evidence" value="ECO:0007669"/>
    <property type="project" value="InterPro"/>
</dbReference>
<evidence type="ECO:0000256" key="6">
    <source>
        <dbReference type="SAM" id="SignalP"/>
    </source>
</evidence>
<evidence type="ECO:0000256" key="1">
    <source>
        <dbReference type="ARBA" id="ARBA00022448"/>
    </source>
</evidence>
<dbReference type="InterPro" id="IPR002323">
    <property type="entry name" value="Cyt_CIE"/>
</dbReference>
<reference evidence="8 9" key="1">
    <citation type="submission" date="2019-02" db="EMBL/GenBank/DDBJ databases">
        <authorList>
            <person name="Li S.-H."/>
        </authorList>
    </citation>
    <scope>NUCLEOTIDE SEQUENCE [LARGE SCALE GENOMIC DNA]</scope>
    <source>
        <strain evidence="8 9">IMCC14385</strain>
    </source>
</reference>
<evidence type="ECO:0000256" key="4">
    <source>
        <dbReference type="ARBA" id="ARBA00022982"/>
    </source>
</evidence>
<proteinExistence type="predicted"/>
<evidence type="ECO:0000313" key="8">
    <source>
        <dbReference type="EMBL" id="QFU75647.1"/>
    </source>
</evidence>
<gene>
    <name evidence="8" type="ORF">EY643_08270</name>
</gene>
<dbReference type="PANTHER" id="PTHR40942:SF4">
    <property type="entry name" value="CYTOCHROME C5"/>
    <property type="match status" value="1"/>
</dbReference>
<evidence type="ECO:0000259" key="7">
    <source>
        <dbReference type="Pfam" id="PF13442"/>
    </source>
</evidence>
<dbReference type="Proteomes" id="UP000326287">
    <property type="component" value="Chromosome"/>
</dbReference>
<dbReference type="KEGG" id="halc:EY643_08270"/>
<keyword evidence="5" id="KW-0408">Iron</keyword>
<evidence type="ECO:0000256" key="3">
    <source>
        <dbReference type="ARBA" id="ARBA00022723"/>
    </source>
</evidence>
<dbReference type="PROSITE" id="PS51257">
    <property type="entry name" value="PROKAR_LIPOPROTEIN"/>
    <property type="match status" value="1"/>
</dbReference>
<dbReference type="AlphaFoldDB" id="A0A5P9NIK1"/>
<dbReference type="GO" id="GO:0020037">
    <property type="term" value="F:heme binding"/>
    <property type="evidence" value="ECO:0007669"/>
    <property type="project" value="InterPro"/>
</dbReference>
<dbReference type="SUPFAM" id="SSF46626">
    <property type="entry name" value="Cytochrome c"/>
    <property type="match status" value="1"/>
</dbReference>
<dbReference type="GO" id="GO:0005506">
    <property type="term" value="F:iron ion binding"/>
    <property type="evidence" value="ECO:0007669"/>
    <property type="project" value="InterPro"/>
</dbReference>
<keyword evidence="1" id="KW-0813">Transport</keyword>
<keyword evidence="6" id="KW-0732">Signal</keyword>
<evidence type="ECO:0000313" key="9">
    <source>
        <dbReference type="Proteomes" id="UP000326287"/>
    </source>
</evidence>
<dbReference type="InterPro" id="IPR009056">
    <property type="entry name" value="Cyt_c-like_dom"/>
</dbReference>
<dbReference type="Gene3D" id="1.10.760.10">
    <property type="entry name" value="Cytochrome c-like domain"/>
    <property type="match status" value="1"/>
</dbReference>
<dbReference type="Pfam" id="PF13442">
    <property type="entry name" value="Cytochrome_CBB3"/>
    <property type="match status" value="1"/>
</dbReference>
<accession>A0A5P9NIK1</accession>
<dbReference type="InterPro" id="IPR036909">
    <property type="entry name" value="Cyt_c-like_dom_sf"/>
</dbReference>
<dbReference type="PANTHER" id="PTHR40942">
    <property type="match status" value="1"/>
</dbReference>
<dbReference type="RefSeq" id="WP_152661754.1">
    <property type="nucleotide sequence ID" value="NZ_CP036422.1"/>
</dbReference>
<keyword evidence="9" id="KW-1185">Reference proteome</keyword>
<keyword evidence="4" id="KW-0249">Electron transport</keyword>
<keyword evidence="3" id="KW-0479">Metal-binding</keyword>
<dbReference type="EMBL" id="CP036422">
    <property type="protein sequence ID" value="QFU75647.1"/>
    <property type="molecule type" value="Genomic_DNA"/>
</dbReference>
<feature type="chain" id="PRO_5025032965" evidence="6">
    <location>
        <begin position="20"/>
        <end position="119"/>
    </location>
</feature>
<keyword evidence="2" id="KW-0349">Heme</keyword>
<evidence type="ECO:0000256" key="2">
    <source>
        <dbReference type="ARBA" id="ARBA00022617"/>
    </source>
</evidence>
<organism evidence="8 9">
    <name type="scientific">Halioglobus maricola</name>
    <dbReference type="NCBI Taxonomy" id="2601894"/>
    <lineage>
        <taxon>Bacteria</taxon>
        <taxon>Pseudomonadati</taxon>
        <taxon>Pseudomonadota</taxon>
        <taxon>Gammaproteobacteria</taxon>
        <taxon>Cellvibrionales</taxon>
        <taxon>Halieaceae</taxon>
        <taxon>Halioglobus</taxon>
    </lineage>
</organism>
<feature type="signal peptide" evidence="6">
    <location>
        <begin position="1"/>
        <end position="19"/>
    </location>
</feature>
<feature type="domain" description="Cytochrome c" evidence="7">
    <location>
        <begin position="40"/>
        <end position="114"/>
    </location>
</feature>
<protein>
    <submittedName>
        <fullName evidence="8">Cytochrome c5 family protein</fullName>
    </submittedName>
</protein>